<dbReference type="Proteomes" id="UP000616608">
    <property type="component" value="Unassembled WGS sequence"/>
</dbReference>
<dbReference type="InterPro" id="IPR029056">
    <property type="entry name" value="Ribokinase-like"/>
</dbReference>
<dbReference type="PANTHER" id="PTHR10584:SF166">
    <property type="entry name" value="RIBOKINASE"/>
    <property type="match status" value="1"/>
</dbReference>
<evidence type="ECO:0000256" key="9">
    <source>
        <dbReference type="ARBA" id="ARBA00022842"/>
    </source>
</evidence>
<dbReference type="PRINTS" id="PR00990">
    <property type="entry name" value="RIBOKINASE"/>
</dbReference>
<evidence type="ECO:0000313" key="16">
    <source>
        <dbReference type="Proteomes" id="UP000616608"/>
    </source>
</evidence>
<gene>
    <name evidence="12 15" type="primary">rbsK</name>
    <name evidence="15" type="ORF">GCM10007425_20100</name>
</gene>
<dbReference type="CDD" id="cd01174">
    <property type="entry name" value="ribokinase"/>
    <property type="match status" value="1"/>
</dbReference>
<comment type="activity regulation">
    <text evidence="12">Activated by a monovalent cation that binds near, but not in, the active site. The most likely occupant of the site in vivo is potassium. Ion binding induces a conformational change that may alter substrate affinity.</text>
</comment>
<evidence type="ECO:0000256" key="6">
    <source>
        <dbReference type="ARBA" id="ARBA00022741"/>
    </source>
</evidence>
<feature type="binding site" evidence="12">
    <location>
        <begin position="249"/>
        <end position="250"/>
    </location>
    <ligand>
        <name>ATP</name>
        <dbReference type="ChEBI" id="CHEBI:30616"/>
    </ligand>
</feature>
<evidence type="ECO:0000256" key="4">
    <source>
        <dbReference type="ARBA" id="ARBA00022679"/>
    </source>
</evidence>
<keyword evidence="6 12" id="KW-0547">Nucleotide-binding</keyword>
<evidence type="ECO:0000256" key="3">
    <source>
        <dbReference type="ARBA" id="ARBA00016943"/>
    </source>
</evidence>
<evidence type="ECO:0000256" key="10">
    <source>
        <dbReference type="ARBA" id="ARBA00022958"/>
    </source>
</evidence>
<dbReference type="NCBIfam" id="TIGR02152">
    <property type="entry name" value="D_ribokin_bact"/>
    <property type="match status" value="1"/>
</dbReference>
<dbReference type="InterPro" id="IPR017583">
    <property type="entry name" value="Tagatose/fructose_Pkinase"/>
</dbReference>
<dbReference type="RefSeq" id="WP_188614922.1">
    <property type="nucleotide sequence ID" value="NZ_BMJT01000006.1"/>
</dbReference>
<dbReference type="SUPFAM" id="SSF53613">
    <property type="entry name" value="Ribokinase-like"/>
    <property type="match status" value="1"/>
</dbReference>
<evidence type="ECO:0000256" key="13">
    <source>
        <dbReference type="PIRNR" id="PIRNR000535"/>
    </source>
</evidence>
<dbReference type="InterPro" id="IPR011877">
    <property type="entry name" value="Ribokinase"/>
</dbReference>
<name>A0A917G740_9BACI</name>
<feature type="binding site" evidence="12">
    <location>
        <position position="250"/>
    </location>
    <ligand>
        <name>substrate</name>
    </ligand>
</feature>
<sequence length="297" mass="31340">MPKILVVGSINVDLIYRVPYIITPGETLHSTSCHIGMGGKGANQAVTAAQLQAEVYFVGAVGEDHYGDYALQNLRDRNVKTPFIKQEGATGQAIIQVTDQGENAIILVPGANYHITAQQLDEVCDCIKTADILLLQLEVPLAIIEQATKLATAAGTKIMLNPAPAQPLSDALLQQVTILTPNETELALLTGVKAQDDKGLKEACQLLLAKGVQGVVVTLGSRGVFYYTNKRNGYVAAKKVPVKDTTGAGDAFNGALAVALSKGQSLEDAISYANEIAAYVVTQSGAQPDLAIHLTCN</sequence>
<dbReference type="GO" id="GO:0005524">
    <property type="term" value="F:ATP binding"/>
    <property type="evidence" value="ECO:0007669"/>
    <property type="project" value="UniProtKB-UniRule"/>
</dbReference>
<dbReference type="InterPro" id="IPR011611">
    <property type="entry name" value="PfkB_dom"/>
</dbReference>
<dbReference type="GO" id="GO:0005737">
    <property type="term" value="C:cytoplasm"/>
    <property type="evidence" value="ECO:0007669"/>
    <property type="project" value="UniProtKB-SubCell"/>
</dbReference>
<dbReference type="Pfam" id="PF00294">
    <property type="entry name" value="PfkB"/>
    <property type="match status" value="1"/>
</dbReference>
<proteinExistence type="inferred from homology"/>
<dbReference type="PANTHER" id="PTHR10584">
    <property type="entry name" value="SUGAR KINASE"/>
    <property type="match status" value="1"/>
</dbReference>
<dbReference type="PROSITE" id="PS00584">
    <property type="entry name" value="PFKB_KINASES_2"/>
    <property type="match status" value="1"/>
</dbReference>
<comment type="pathway">
    <text evidence="12">Carbohydrate metabolism; D-ribose degradation; D-ribose 5-phosphate from beta-D-ribopyranose: step 2/2.</text>
</comment>
<dbReference type="GO" id="GO:0009024">
    <property type="term" value="F:tagatose-6-phosphate kinase activity"/>
    <property type="evidence" value="ECO:0007669"/>
    <property type="project" value="UniProtKB-EC"/>
</dbReference>
<reference evidence="15" key="2">
    <citation type="submission" date="2020-09" db="EMBL/GenBank/DDBJ databases">
        <authorList>
            <person name="Sun Q."/>
            <person name="Zhou Y."/>
        </authorList>
    </citation>
    <scope>NUCLEOTIDE SEQUENCE</scope>
    <source>
        <strain evidence="15">CGMCC 1.15760</strain>
    </source>
</reference>
<comment type="similarity">
    <text evidence="1">Belongs to the carbohydrate kinase pfkB family.</text>
</comment>
<comment type="cofactor">
    <cofactor evidence="12">
        <name>Mg(2+)</name>
        <dbReference type="ChEBI" id="CHEBI:18420"/>
    </cofactor>
    <text evidence="12">Requires a divalent cation, most likely magnesium in vivo, as an electrophilic catalyst to aid phosphoryl group transfer. It is the chelate of the metal and the nucleotide that is the actual substrate.</text>
</comment>
<dbReference type="Gene3D" id="3.40.1190.20">
    <property type="match status" value="1"/>
</dbReference>
<keyword evidence="11 12" id="KW-0119">Carbohydrate metabolism</keyword>
<keyword evidence="16" id="KW-1185">Reference proteome</keyword>
<comment type="similarity">
    <text evidence="12">Belongs to the carbohydrate kinase PfkB family. Ribokinase subfamily.</text>
</comment>
<feature type="binding site" evidence="12">
    <location>
        <position position="283"/>
    </location>
    <ligand>
        <name>K(+)</name>
        <dbReference type="ChEBI" id="CHEBI:29103"/>
    </ligand>
</feature>
<feature type="binding site" evidence="12">
    <location>
        <position position="285"/>
    </location>
    <ligand>
        <name>K(+)</name>
        <dbReference type="ChEBI" id="CHEBI:29103"/>
    </ligand>
</feature>
<feature type="binding site" evidence="12">
    <location>
        <begin position="11"/>
        <end position="13"/>
    </location>
    <ligand>
        <name>substrate</name>
    </ligand>
</feature>
<dbReference type="HAMAP" id="MF_01987">
    <property type="entry name" value="Ribokinase"/>
    <property type="match status" value="1"/>
</dbReference>
<keyword evidence="13" id="KW-0423">Lactose metabolism</keyword>
<dbReference type="EC" id="2.7.1.15" evidence="2 12"/>
<dbReference type="GO" id="GO:0004747">
    <property type="term" value="F:ribokinase activity"/>
    <property type="evidence" value="ECO:0007669"/>
    <property type="project" value="UniProtKB-UniRule"/>
</dbReference>
<evidence type="ECO:0000313" key="15">
    <source>
        <dbReference type="EMBL" id="GGG25483.1"/>
    </source>
</evidence>
<feature type="domain" description="Carbohydrate kinase PfkB" evidence="14">
    <location>
        <begin position="1"/>
        <end position="289"/>
    </location>
</feature>
<comment type="caution">
    <text evidence="12">Lacks conserved residue(s) required for the propagation of feature annotation.</text>
</comment>
<feature type="binding site" evidence="12">
    <location>
        <position position="244"/>
    </location>
    <ligand>
        <name>K(+)</name>
        <dbReference type="ChEBI" id="CHEBI:29103"/>
    </ligand>
</feature>
<keyword evidence="9 12" id="KW-0460">Magnesium</keyword>
<organism evidence="15 16">
    <name type="scientific">Lysinibacillus alkalisoli</name>
    <dbReference type="NCBI Taxonomy" id="1911548"/>
    <lineage>
        <taxon>Bacteria</taxon>
        <taxon>Bacillati</taxon>
        <taxon>Bacillota</taxon>
        <taxon>Bacilli</taxon>
        <taxon>Bacillales</taxon>
        <taxon>Bacillaceae</taxon>
        <taxon>Lysinibacillus</taxon>
    </lineage>
</organism>
<evidence type="ECO:0000256" key="8">
    <source>
        <dbReference type="ARBA" id="ARBA00022840"/>
    </source>
</evidence>
<feature type="binding site" evidence="12">
    <location>
        <begin position="39"/>
        <end position="43"/>
    </location>
    <ligand>
        <name>substrate</name>
    </ligand>
</feature>
<comment type="subcellular location">
    <subcellularLocation>
        <location evidence="12">Cytoplasm</location>
    </subcellularLocation>
</comment>
<evidence type="ECO:0000256" key="1">
    <source>
        <dbReference type="ARBA" id="ARBA00005380"/>
    </source>
</evidence>
<dbReference type="GO" id="GO:0046872">
    <property type="term" value="F:metal ion binding"/>
    <property type="evidence" value="ECO:0007669"/>
    <property type="project" value="UniProtKB-KW"/>
</dbReference>
<keyword evidence="10 12" id="KW-0630">Potassium</keyword>
<dbReference type="InterPro" id="IPR002173">
    <property type="entry name" value="Carboh/pur_kinase_PfkB_CS"/>
</dbReference>
<comment type="similarity">
    <text evidence="13">Belongs to the carbohydrate kinase PfkB family. LacC subfamily.</text>
</comment>
<keyword evidence="5 12" id="KW-0479">Metal-binding</keyword>
<dbReference type="PIRSF" id="PIRSF000535">
    <property type="entry name" value="1PFK/6PFK/LacC"/>
    <property type="match status" value="1"/>
</dbReference>
<dbReference type="EMBL" id="BMJT01000006">
    <property type="protein sequence ID" value="GGG25483.1"/>
    <property type="molecule type" value="Genomic_DNA"/>
</dbReference>
<evidence type="ECO:0000256" key="12">
    <source>
        <dbReference type="HAMAP-Rule" id="MF_01987"/>
    </source>
</evidence>
<feature type="binding site" evidence="12">
    <location>
        <begin position="218"/>
        <end position="223"/>
    </location>
    <ligand>
        <name>ATP</name>
        <dbReference type="ChEBI" id="CHEBI:30616"/>
    </ligand>
</feature>
<comment type="catalytic activity">
    <reaction evidence="12">
        <text>D-ribose + ATP = D-ribose 5-phosphate + ADP + H(+)</text>
        <dbReference type="Rhea" id="RHEA:13697"/>
        <dbReference type="ChEBI" id="CHEBI:15378"/>
        <dbReference type="ChEBI" id="CHEBI:30616"/>
        <dbReference type="ChEBI" id="CHEBI:47013"/>
        <dbReference type="ChEBI" id="CHEBI:78346"/>
        <dbReference type="ChEBI" id="CHEBI:456216"/>
        <dbReference type="EC" id="2.7.1.15"/>
    </reaction>
</comment>
<keyword evidence="7 12" id="KW-0418">Kinase</keyword>
<comment type="pathway">
    <text evidence="13">Carbohydrate metabolism; D-tagatose 6-phosphate degradation; D-glyceraldehyde 3-phosphate and glycerone phosphate from D-tagatose 6-phosphate: step 1/2.</text>
</comment>
<feature type="binding site" evidence="12">
    <location>
        <position position="138"/>
    </location>
    <ligand>
        <name>substrate</name>
    </ligand>
</feature>
<dbReference type="GO" id="GO:0005988">
    <property type="term" value="P:lactose metabolic process"/>
    <property type="evidence" value="ECO:0007669"/>
    <property type="project" value="UniProtKB-KW"/>
</dbReference>
<evidence type="ECO:0000256" key="5">
    <source>
        <dbReference type="ARBA" id="ARBA00022723"/>
    </source>
</evidence>
<evidence type="ECO:0000256" key="2">
    <source>
        <dbReference type="ARBA" id="ARBA00012035"/>
    </source>
</evidence>
<evidence type="ECO:0000256" key="7">
    <source>
        <dbReference type="ARBA" id="ARBA00022777"/>
    </source>
</evidence>
<keyword evidence="4 12" id="KW-0808">Transferase</keyword>
<evidence type="ECO:0000256" key="11">
    <source>
        <dbReference type="ARBA" id="ARBA00023277"/>
    </source>
</evidence>
<comment type="catalytic activity">
    <reaction evidence="13">
        <text>D-tagatofuranose 6-phosphate + ATP = D-tagatofuranose 1,6-bisphosphate + ADP + H(+)</text>
        <dbReference type="Rhea" id="RHEA:12420"/>
        <dbReference type="ChEBI" id="CHEBI:15378"/>
        <dbReference type="ChEBI" id="CHEBI:30616"/>
        <dbReference type="ChEBI" id="CHEBI:58694"/>
        <dbReference type="ChEBI" id="CHEBI:58695"/>
        <dbReference type="ChEBI" id="CHEBI:456216"/>
        <dbReference type="EC" id="2.7.1.144"/>
    </reaction>
</comment>
<feature type="binding site" evidence="12">
    <location>
        <position position="246"/>
    </location>
    <ligand>
        <name>K(+)</name>
        <dbReference type="ChEBI" id="CHEBI:29103"/>
    </ligand>
</feature>
<keyword evidence="12" id="KW-0963">Cytoplasm</keyword>
<dbReference type="AlphaFoldDB" id="A0A917G740"/>
<dbReference type="InterPro" id="IPR002139">
    <property type="entry name" value="Ribo/fructo_kinase"/>
</dbReference>
<reference evidence="15" key="1">
    <citation type="journal article" date="2014" name="Int. J. Syst. Evol. Microbiol.">
        <title>Complete genome sequence of Corynebacterium casei LMG S-19264T (=DSM 44701T), isolated from a smear-ripened cheese.</title>
        <authorList>
            <consortium name="US DOE Joint Genome Institute (JGI-PGF)"/>
            <person name="Walter F."/>
            <person name="Albersmeier A."/>
            <person name="Kalinowski J."/>
            <person name="Ruckert C."/>
        </authorList>
    </citation>
    <scope>NUCLEOTIDE SEQUENCE</scope>
    <source>
        <strain evidence="15">CGMCC 1.15760</strain>
    </source>
</reference>
<dbReference type="GO" id="GO:0019303">
    <property type="term" value="P:D-ribose catabolic process"/>
    <property type="evidence" value="ECO:0007669"/>
    <property type="project" value="UniProtKB-UniRule"/>
</dbReference>
<keyword evidence="8 12" id="KW-0067">ATP-binding</keyword>
<evidence type="ECO:0000259" key="14">
    <source>
        <dbReference type="Pfam" id="PF00294"/>
    </source>
</evidence>
<feature type="binding site" evidence="12">
    <location>
        <position position="274"/>
    </location>
    <ligand>
        <name>ATP</name>
        <dbReference type="ChEBI" id="CHEBI:30616"/>
    </ligand>
</feature>
<comment type="subunit">
    <text evidence="12">Homodimer.</text>
</comment>
<feature type="binding site" evidence="12">
    <location>
        <position position="280"/>
    </location>
    <ligand>
        <name>K(+)</name>
        <dbReference type="ChEBI" id="CHEBI:29103"/>
    </ligand>
</feature>
<feature type="binding site" evidence="12">
    <location>
        <position position="182"/>
    </location>
    <ligand>
        <name>ATP</name>
        <dbReference type="ChEBI" id="CHEBI:30616"/>
    </ligand>
</feature>
<feature type="active site" description="Proton acceptor" evidence="12">
    <location>
        <position position="250"/>
    </location>
</feature>
<comment type="caution">
    <text evidence="15">The sequence shown here is derived from an EMBL/GenBank/DDBJ whole genome shotgun (WGS) entry which is preliminary data.</text>
</comment>
<comment type="function">
    <text evidence="12">Catalyzes the phosphorylation of ribose at O-5 in a reaction requiring ATP and magnesium. The resulting D-ribose-5-phosphate can then be used either for sythesis of nucleotides, histidine, and tryptophan, or as a component of the pentose phosphate pathway.</text>
</comment>
<protein>
    <recommendedName>
        <fullName evidence="3 12">Ribokinase</fullName>
        <shortName evidence="12">RK</shortName>
        <ecNumber evidence="2 12">2.7.1.15</ecNumber>
    </recommendedName>
</protein>
<accession>A0A917G740</accession>